<organism evidence="1">
    <name type="scientific">Siphoviridae sp. ctP6p7</name>
    <dbReference type="NCBI Taxonomy" id="2826319"/>
    <lineage>
        <taxon>Viruses</taxon>
        <taxon>Duplodnaviria</taxon>
        <taxon>Heunggongvirae</taxon>
        <taxon>Uroviricota</taxon>
        <taxon>Caudoviricetes</taxon>
    </lineage>
</organism>
<accession>A0A8S5M2P7</accession>
<sequence>MYMNYKILNSHLSESEIKYYEDINPGWTVKTTNCLLVTFEDGTSTTYIIFEGPWTKANMCRDCGSYYEISIGNNIQKVYHFDI</sequence>
<dbReference type="EMBL" id="BK014800">
    <property type="protein sequence ID" value="DAD76424.1"/>
    <property type="molecule type" value="Genomic_DNA"/>
</dbReference>
<evidence type="ECO:0000313" key="1">
    <source>
        <dbReference type="EMBL" id="DAD76424.1"/>
    </source>
</evidence>
<reference evidence="1" key="1">
    <citation type="journal article" date="2021" name="Proc. Natl. Acad. Sci. U.S.A.">
        <title>A Catalog of Tens of Thousands of Viruses from Human Metagenomes Reveals Hidden Associations with Chronic Diseases.</title>
        <authorList>
            <person name="Tisza M.J."/>
            <person name="Buck C.B."/>
        </authorList>
    </citation>
    <scope>NUCLEOTIDE SEQUENCE</scope>
    <source>
        <strain evidence="1">CtP6p7</strain>
    </source>
</reference>
<dbReference type="InterPro" id="IPR024064">
    <property type="entry name" value="FdhE-like_sf"/>
</dbReference>
<name>A0A8S5M2P7_9CAUD</name>
<protein>
    <submittedName>
        <fullName evidence="1">Uncharacterized protein</fullName>
    </submittedName>
</protein>
<dbReference type="SUPFAM" id="SSF144020">
    <property type="entry name" value="FdhE-like"/>
    <property type="match status" value="1"/>
</dbReference>
<proteinExistence type="predicted"/>